<name>A0A6S6U7K4_9BACT</name>
<feature type="domain" description="Guanylate cyclase" evidence="1">
    <location>
        <begin position="58"/>
        <end position="191"/>
    </location>
</feature>
<dbReference type="SUPFAM" id="SSF55073">
    <property type="entry name" value="Nucleotide cyclase"/>
    <property type="match status" value="1"/>
</dbReference>
<dbReference type="InterPro" id="IPR029787">
    <property type="entry name" value="Nucleotide_cyclase"/>
</dbReference>
<evidence type="ECO:0000313" key="2">
    <source>
        <dbReference type="EMBL" id="CAA6827759.1"/>
    </source>
</evidence>
<dbReference type="GO" id="GO:0035556">
    <property type="term" value="P:intracellular signal transduction"/>
    <property type="evidence" value="ECO:0007669"/>
    <property type="project" value="InterPro"/>
</dbReference>
<protein>
    <recommendedName>
        <fullName evidence="1">Guanylate cyclase domain-containing protein</fullName>
    </recommendedName>
</protein>
<dbReference type="Gene3D" id="3.30.70.1230">
    <property type="entry name" value="Nucleotide cyclase"/>
    <property type="match status" value="1"/>
</dbReference>
<accession>A0A6S6U7K4</accession>
<dbReference type="Pfam" id="PF00211">
    <property type="entry name" value="Guanylate_cyc"/>
    <property type="match status" value="1"/>
</dbReference>
<dbReference type="GO" id="GO:0009190">
    <property type="term" value="P:cyclic nucleotide biosynthetic process"/>
    <property type="evidence" value="ECO:0007669"/>
    <property type="project" value="InterPro"/>
</dbReference>
<dbReference type="PROSITE" id="PS50125">
    <property type="entry name" value="GUANYLATE_CYCLASE_2"/>
    <property type="match status" value="1"/>
</dbReference>
<gene>
    <name evidence="2" type="ORF">HELGO_WM66292</name>
</gene>
<dbReference type="GO" id="GO:0004016">
    <property type="term" value="F:adenylate cyclase activity"/>
    <property type="evidence" value="ECO:0007669"/>
    <property type="project" value="UniProtKB-ARBA"/>
</dbReference>
<sequence>MSIKNILDTLDEEVSIIHSSDFDINIKNTTYISNNDDSSLTFENFDKKYKKVKIIETCVLYIDIRSSTKLNLKHYPETMAKLYSSFIRSMLKGAEHFNGKVKNIVGDRVMVVFDSENCYTEAVNTAILMNTISQNIINKRFKNNVFTCGIGIDFGKMMITKCGTIKYGSENSSYKSLVWLGRPANIASKLTDSANKPSTNTTTHGVNVGIHYKNIDEWVWQFNTPEELKNNIVFSYTSPNMRHKDDNFSSFVATTKNTPNYDSTPPILMTEKVYKGFKADNPLADSIKNNSWKKKTRKIKNYTGAVYGGDVIYEW</sequence>
<proteinExistence type="predicted"/>
<reference evidence="2" key="1">
    <citation type="submission" date="2020-01" db="EMBL/GenBank/DDBJ databases">
        <authorList>
            <person name="Meier V. D."/>
            <person name="Meier V D."/>
        </authorList>
    </citation>
    <scope>NUCLEOTIDE SEQUENCE</scope>
    <source>
        <strain evidence="2">HLG_WM_MAG_01</strain>
    </source>
</reference>
<dbReference type="InterPro" id="IPR001054">
    <property type="entry name" value="A/G_cyclase"/>
</dbReference>
<organism evidence="2">
    <name type="scientific">uncultured Sulfurovum sp</name>
    <dbReference type="NCBI Taxonomy" id="269237"/>
    <lineage>
        <taxon>Bacteria</taxon>
        <taxon>Pseudomonadati</taxon>
        <taxon>Campylobacterota</taxon>
        <taxon>Epsilonproteobacteria</taxon>
        <taxon>Campylobacterales</taxon>
        <taxon>Sulfurovaceae</taxon>
        <taxon>Sulfurovum</taxon>
        <taxon>environmental samples</taxon>
    </lineage>
</organism>
<evidence type="ECO:0000259" key="1">
    <source>
        <dbReference type="PROSITE" id="PS50125"/>
    </source>
</evidence>
<dbReference type="AlphaFoldDB" id="A0A6S6U7K4"/>
<dbReference type="EMBL" id="CACVAS010000163">
    <property type="protein sequence ID" value="CAA6827759.1"/>
    <property type="molecule type" value="Genomic_DNA"/>
</dbReference>